<evidence type="ECO:0000313" key="3">
    <source>
        <dbReference type="Proteomes" id="UP000195072"/>
    </source>
</evidence>
<evidence type="ECO:0000256" key="1">
    <source>
        <dbReference type="SAM" id="Phobius"/>
    </source>
</evidence>
<keyword evidence="1" id="KW-0472">Membrane</keyword>
<dbReference type="RefSeq" id="WP_086898580.1">
    <property type="nucleotide sequence ID" value="NZ_JOOZ01000108.1"/>
</dbReference>
<keyword evidence="1" id="KW-1133">Transmembrane helix</keyword>
<feature type="transmembrane region" description="Helical" evidence="1">
    <location>
        <begin position="128"/>
        <end position="146"/>
    </location>
</feature>
<dbReference type="Proteomes" id="UP000195072">
    <property type="component" value="Unassembled WGS sequence"/>
</dbReference>
<evidence type="ECO:0000313" key="2">
    <source>
        <dbReference type="EMBL" id="OUL64874.1"/>
    </source>
</evidence>
<reference evidence="2 3" key="1">
    <citation type="submission" date="2014-06" db="EMBL/GenBank/DDBJ databases">
        <authorList>
            <person name="Ju J."/>
            <person name="Zhang J."/>
        </authorList>
    </citation>
    <scope>NUCLEOTIDE SEQUENCE [LARGE SCALE GENOMIC DNA]</scope>
    <source>
        <strain evidence="2">DmL_050</strain>
    </source>
</reference>
<accession>A0A252EFA2</accession>
<protein>
    <submittedName>
        <fullName evidence="2">Uncharacterized protein</fullName>
    </submittedName>
</protein>
<dbReference type="EMBL" id="JOOZ01000108">
    <property type="protein sequence ID" value="OUL64874.1"/>
    <property type="molecule type" value="Genomic_DNA"/>
</dbReference>
<gene>
    <name evidence="2" type="ORF">HK16_01135</name>
</gene>
<sequence length="147" mass="15951">MVISLQWKFSSIHLTPSTPNHTVQEEFSHLAPLPKGSARLEAVSNRAFSERLVEKRGGGGDNGGMDIIQYRLGLLEKGQEKTDGKIDSLHVRVDGVQASVNTVGEKVSGISGRLDLIEKKLPNWWQPYAGISVVGAIFAALAKFLAN</sequence>
<name>A0A252EFA2_9PROT</name>
<dbReference type="AlphaFoldDB" id="A0A252EFA2"/>
<organism evidence="2 3">
    <name type="scientific">Acetobacter senegalensis</name>
    <dbReference type="NCBI Taxonomy" id="446692"/>
    <lineage>
        <taxon>Bacteria</taxon>
        <taxon>Pseudomonadati</taxon>
        <taxon>Pseudomonadota</taxon>
        <taxon>Alphaproteobacteria</taxon>
        <taxon>Acetobacterales</taxon>
        <taxon>Acetobacteraceae</taxon>
        <taxon>Acetobacter</taxon>
    </lineage>
</organism>
<keyword evidence="1" id="KW-0812">Transmembrane</keyword>
<comment type="caution">
    <text evidence="2">The sequence shown here is derived from an EMBL/GenBank/DDBJ whole genome shotgun (WGS) entry which is preliminary data.</text>
</comment>
<proteinExistence type="predicted"/>